<keyword evidence="1" id="KW-0812">Transmembrane</keyword>
<dbReference type="InterPro" id="IPR016785">
    <property type="entry name" value="ComGD"/>
</dbReference>
<evidence type="ECO:0000313" key="2">
    <source>
        <dbReference type="EMBL" id="UUX34229.1"/>
    </source>
</evidence>
<keyword evidence="1" id="KW-1133">Transmembrane helix</keyword>
<protein>
    <submittedName>
        <fullName evidence="2">Competence type IV pilus minor pilin ComGD</fullName>
    </submittedName>
</protein>
<keyword evidence="1" id="KW-0472">Membrane</keyword>
<dbReference type="NCBIfam" id="NF040982">
    <property type="entry name" value="ComGD"/>
    <property type="match status" value="1"/>
</dbReference>
<dbReference type="RefSeq" id="WP_313793732.1">
    <property type="nucleotide sequence ID" value="NZ_CP102453.1"/>
</dbReference>
<organism evidence="2 3">
    <name type="scientific">Fundicoccus culcitae</name>
    <dbReference type="NCBI Taxonomy" id="2969821"/>
    <lineage>
        <taxon>Bacteria</taxon>
        <taxon>Bacillati</taxon>
        <taxon>Bacillota</taxon>
        <taxon>Bacilli</taxon>
        <taxon>Lactobacillales</taxon>
        <taxon>Aerococcaceae</taxon>
        <taxon>Fundicoccus</taxon>
    </lineage>
</organism>
<dbReference type="EMBL" id="CP102453">
    <property type="protein sequence ID" value="UUX34229.1"/>
    <property type="molecule type" value="Genomic_DNA"/>
</dbReference>
<dbReference type="Proteomes" id="UP001315967">
    <property type="component" value="Chromosome"/>
</dbReference>
<dbReference type="SUPFAM" id="SSF54523">
    <property type="entry name" value="Pili subunits"/>
    <property type="match status" value="1"/>
</dbReference>
<sequence>MQLKKAFTLIETLLVLTLISFMLILLAWFPNNHLMESIENRIFFDQLVQHLNDAQTQAITRNQTIRVSFNQTHQVLIIESLESTVLLTYLYLPDNWQIRTTYTFFYLANGRTNRFDTLTFYHTSQNISISLVFQLGSGRFELR</sequence>
<dbReference type="PIRSF" id="PIRSF021292">
    <property type="entry name" value="Competence_ComGD"/>
    <property type="match status" value="1"/>
</dbReference>
<evidence type="ECO:0000313" key="3">
    <source>
        <dbReference type="Proteomes" id="UP001315967"/>
    </source>
</evidence>
<keyword evidence="3" id="KW-1185">Reference proteome</keyword>
<dbReference type="InterPro" id="IPR045584">
    <property type="entry name" value="Pilin-like"/>
</dbReference>
<feature type="transmembrane region" description="Helical" evidence="1">
    <location>
        <begin position="7"/>
        <end position="29"/>
    </location>
</feature>
<proteinExistence type="predicted"/>
<accession>A0ABY5P6Q8</accession>
<gene>
    <name evidence="2" type="primary">comGD</name>
    <name evidence="2" type="ORF">NRE15_00745</name>
</gene>
<reference evidence="2 3" key="1">
    <citation type="submission" date="2022-08" db="EMBL/GenBank/DDBJ databases">
        <title>Aerococcaceae sp. nov isolated from spoiled eye mask.</title>
        <authorList>
            <person name="Zhou G."/>
            <person name="Xie X.-B."/>
            <person name="Shi Q.-S."/>
            <person name="Wang Y.-S."/>
            <person name="Wen X."/>
            <person name="Peng H."/>
            <person name="Yang X.-J."/>
            <person name="Tao H.-B."/>
            <person name="Huang X.-M."/>
        </authorList>
    </citation>
    <scope>NUCLEOTIDE SEQUENCE [LARGE SCALE GENOMIC DNA]</scope>
    <source>
        <strain evidence="3">DM20194951</strain>
    </source>
</reference>
<evidence type="ECO:0000256" key="1">
    <source>
        <dbReference type="SAM" id="Phobius"/>
    </source>
</evidence>
<name>A0ABY5P6Q8_9LACT</name>